<dbReference type="AlphaFoldDB" id="A0ABD1I7C7"/>
<dbReference type="PANTHER" id="PTHR33067:SF15">
    <property type="entry name" value="RNA-DIRECTED DNA POLYMERASE"/>
    <property type="match status" value="1"/>
</dbReference>
<sequence length="430" mass="48065">MDMMAKQLSQIATFLNEMRGNDGKIPATVKMPARENISKITLRSEKAYDEPKMRTEGEGEDGLIKQTGQAEDSYDLRKEDLLKPLPPMADPFFLDQEPEERSGRRKEKEEEEEEVPPESSNKEVPQTKPFPYRGGAKKKREDPVDFMEIFGKLEINLPFFQALKLPPFSRFIKEFIAGKAQSNGKIVIGENVSAVIQKRKLPSKRTDPGMFTLPITIGDVKVEHAMCDLGASINVLPYSVYTKLVGARLVQTKVVIQLADRSCINPVGVLENVIVKVHDFLYPADFHVIKMSEDVSAESSRVLLGRPFLRTAKTLIDVCEGTICLDYHGEKYTFSIDESMKKPMDVENLHSVVVIDPLVQKYLEEEFLRDGCDGAELSNLIEAEVAGWCETVTTQSLTDQEISAAIQDFCQRPPSAGSSGILQLASVKKC</sequence>
<feature type="region of interest" description="Disordered" evidence="1">
    <location>
        <begin position="36"/>
        <end position="138"/>
    </location>
</feature>
<dbReference type="Gene3D" id="2.40.70.10">
    <property type="entry name" value="Acid Proteases"/>
    <property type="match status" value="1"/>
</dbReference>
<evidence type="ECO:0000313" key="2">
    <source>
        <dbReference type="EMBL" id="KAL1563408.1"/>
    </source>
</evidence>
<protein>
    <recommendedName>
        <fullName evidence="4">Aspartic peptidase DDI1-type domain-containing protein</fullName>
    </recommendedName>
</protein>
<dbReference type="SUPFAM" id="SSF50630">
    <property type="entry name" value="Acid proteases"/>
    <property type="match status" value="1"/>
</dbReference>
<reference evidence="2 3" key="1">
    <citation type="submission" date="2024-06" db="EMBL/GenBank/DDBJ databases">
        <title>A chromosome level genome sequence of Diviner's sage (Salvia divinorum).</title>
        <authorList>
            <person name="Ford S.A."/>
            <person name="Ro D.-K."/>
            <person name="Ness R.W."/>
            <person name="Phillips M.A."/>
        </authorList>
    </citation>
    <scope>NUCLEOTIDE SEQUENCE [LARGE SCALE GENOMIC DNA]</scope>
    <source>
        <strain evidence="2">SAF-2024a</strain>
        <tissue evidence="2">Leaf</tissue>
    </source>
</reference>
<keyword evidence="3" id="KW-1185">Reference proteome</keyword>
<accession>A0ABD1I7C7</accession>
<organism evidence="2 3">
    <name type="scientific">Salvia divinorum</name>
    <name type="common">Maria pastora</name>
    <name type="synonym">Diviner's sage</name>
    <dbReference type="NCBI Taxonomy" id="28513"/>
    <lineage>
        <taxon>Eukaryota</taxon>
        <taxon>Viridiplantae</taxon>
        <taxon>Streptophyta</taxon>
        <taxon>Embryophyta</taxon>
        <taxon>Tracheophyta</taxon>
        <taxon>Spermatophyta</taxon>
        <taxon>Magnoliopsida</taxon>
        <taxon>eudicotyledons</taxon>
        <taxon>Gunneridae</taxon>
        <taxon>Pentapetalae</taxon>
        <taxon>asterids</taxon>
        <taxon>lamiids</taxon>
        <taxon>Lamiales</taxon>
        <taxon>Lamiaceae</taxon>
        <taxon>Nepetoideae</taxon>
        <taxon>Mentheae</taxon>
        <taxon>Salviinae</taxon>
        <taxon>Salvia</taxon>
        <taxon>Salvia subgen. Calosphace</taxon>
    </lineage>
</organism>
<comment type="caution">
    <text evidence="2">The sequence shown here is derived from an EMBL/GenBank/DDBJ whole genome shotgun (WGS) entry which is preliminary data.</text>
</comment>
<dbReference type="EMBL" id="JBEAFC010000003">
    <property type="protein sequence ID" value="KAL1563408.1"/>
    <property type="molecule type" value="Genomic_DNA"/>
</dbReference>
<dbReference type="InterPro" id="IPR021109">
    <property type="entry name" value="Peptidase_aspartic_dom_sf"/>
</dbReference>
<proteinExistence type="predicted"/>
<dbReference type="Proteomes" id="UP001567538">
    <property type="component" value="Unassembled WGS sequence"/>
</dbReference>
<evidence type="ECO:0000313" key="3">
    <source>
        <dbReference type="Proteomes" id="UP001567538"/>
    </source>
</evidence>
<dbReference type="PANTHER" id="PTHR33067">
    <property type="entry name" value="RNA-DIRECTED DNA POLYMERASE-RELATED"/>
    <property type="match status" value="1"/>
</dbReference>
<evidence type="ECO:0000256" key="1">
    <source>
        <dbReference type="SAM" id="MobiDB-lite"/>
    </source>
</evidence>
<dbReference type="CDD" id="cd00303">
    <property type="entry name" value="retropepsin_like"/>
    <property type="match status" value="1"/>
</dbReference>
<name>A0ABD1I7C7_SALDI</name>
<feature type="compositionally biased region" description="Basic and acidic residues" evidence="1">
    <location>
        <begin position="99"/>
        <end position="108"/>
    </location>
</feature>
<feature type="compositionally biased region" description="Basic and acidic residues" evidence="1">
    <location>
        <begin position="36"/>
        <end position="57"/>
    </location>
</feature>
<gene>
    <name evidence="2" type="ORF">AAHA92_05878</name>
</gene>
<evidence type="ECO:0008006" key="4">
    <source>
        <dbReference type="Google" id="ProtNLM"/>
    </source>
</evidence>